<comment type="caution">
    <text evidence="2">The sequence shown here is derived from an EMBL/GenBank/DDBJ whole genome shotgun (WGS) entry which is preliminary data.</text>
</comment>
<dbReference type="EC" id="2.7.1.2" evidence="2"/>
<dbReference type="Pfam" id="PF00480">
    <property type="entry name" value="ROK"/>
    <property type="match status" value="1"/>
</dbReference>
<keyword evidence="2" id="KW-0418">Kinase</keyword>
<evidence type="ECO:0000313" key="3">
    <source>
        <dbReference type="Proteomes" id="UP000539111"/>
    </source>
</evidence>
<reference evidence="2 3" key="1">
    <citation type="submission" date="2020-07" db="EMBL/GenBank/DDBJ databases">
        <title>Sequencing the genomes of 1000 actinobacteria strains.</title>
        <authorList>
            <person name="Klenk H.-P."/>
        </authorList>
    </citation>
    <scope>NUCLEOTIDE SEQUENCE [LARGE SCALE GENOMIC DNA]</scope>
    <source>
        <strain evidence="2 3">DSM 26341</strain>
    </source>
</reference>
<dbReference type="GO" id="GO:0004340">
    <property type="term" value="F:glucokinase activity"/>
    <property type="evidence" value="ECO:0007669"/>
    <property type="project" value="UniProtKB-EC"/>
</dbReference>
<dbReference type="PANTHER" id="PTHR18964">
    <property type="entry name" value="ROK (REPRESSOR, ORF, KINASE) FAMILY"/>
    <property type="match status" value="1"/>
</dbReference>
<proteinExistence type="inferred from homology"/>
<dbReference type="PANTHER" id="PTHR18964:SF149">
    <property type="entry name" value="BIFUNCTIONAL UDP-N-ACETYLGLUCOSAMINE 2-EPIMERASE_N-ACETYLMANNOSAMINE KINASE"/>
    <property type="match status" value="1"/>
</dbReference>
<dbReference type="RefSeq" id="WP_179424638.1">
    <property type="nucleotide sequence ID" value="NZ_JACBZP010000001.1"/>
</dbReference>
<keyword evidence="3" id="KW-1185">Reference proteome</keyword>
<dbReference type="InterPro" id="IPR000600">
    <property type="entry name" value="ROK"/>
</dbReference>
<dbReference type="InterPro" id="IPR043129">
    <property type="entry name" value="ATPase_NBD"/>
</dbReference>
<evidence type="ECO:0000313" key="2">
    <source>
        <dbReference type="EMBL" id="NYI65726.1"/>
    </source>
</evidence>
<dbReference type="Gene3D" id="3.30.420.40">
    <property type="match status" value="2"/>
</dbReference>
<gene>
    <name evidence="2" type="ORF">BJY26_000032</name>
</gene>
<comment type="similarity">
    <text evidence="1">Belongs to the ROK (NagC/XylR) family.</text>
</comment>
<protein>
    <submittedName>
        <fullName evidence="2">Glucokinase</fullName>
        <ecNumber evidence="2">2.7.1.2</ecNumber>
    </submittedName>
</protein>
<evidence type="ECO:0000256" key="1">
    <source>
        <dbReference type="ARBA" id="ARBA00006479"/>
    </source>
</evidence>
<name>A0A7Z0CYV8_9MICO</name>
<sequence length="303" mass="30631">MSAPGSFAVDVGGTDIKSALVDGNGDLHDVRRTPTPVIPGDGEATGRAIVDTVAGLVPAGVAAAGLIVPGWVDDARGVAVQSENLGWRNFDFRTRLEAELGIPVGFGHDVRAAGLAEYRLGAAREYSSVAVVPIGTGIAAALILDGQPYSGDGLAGEIGHLRVADGPACACGSRGCLEAVASAGAIARIYRRRTGDDVDGAREVIARMHAGDRTAAEIWRAALDALATAFTALTTLIAPEAIVIGGGLGAAGNDLFDPLADRIAASLTFQRPPVLVPAGFGQDAGLIGAGLLARDRANPGVES</sequence>
<dbReference type="AlphaFoldDB" id="A0A7Z0CYV8"/>
<organism evidence="2 3">
    <name type="scientific">Spelaeicoccus albus</name>
    <dbReference type="NCBI Taxonomy" id="1280376"/>
    <lineage>
        <taxon>Bacteria</taxon>
        <taxon>Bacillati</taxon>
        <taxon>Actinomycetota</taxon>
        <taxon>Actinomycetes</taxon>
        <taxon>Micrococcales</taxon>
        <taxon>Brevibacteriaceae</taxon>
        <taxon>Spelaeicoccus</taxon>
    </lineage>
</organism>
<dbReference type="EMBL" id="JACBZP010000001">
    <property type="protein sequence ID" value="NYI65726.1"/>
    <property type="molecule type" value="Genomic_DNA"/>
</dbReference>
<accession>A0A7Z0CYV8</accession>
<dbReference type="Proteomes" id="UP000539111">
    <property type="component" value="Unassembled WGS sequence"/>
</dbReference>
<dbReference type="SUPFAM" id="SSF53067">
    <property type="entry name" value="Actin-like ATPase domain"/>
    <property type="match status" value="1"/>
</dbReference>
<keyword evidence="2" id="KW-0808">Transferase</keyword>